<dbReference type="Proteomes" id="UP000504615">
    <property type="component" value="Unplaced"/>
</dbReference>
<dbReference type="SMART" id="SM00252">
    <property type="entry name" value="SH2"/>
    <property type="match status" value="1"/>
</dbReference>
<feature type="compositionally biased region" description="Low complexity" evidence="6">
    <location>
        <begin position="1002"/>
        <end position="1015"/>
    </location>
</feature>
<accession>A0A6I9WTG3</accession>
<keyword evidence="8" id="KW-1185">Reference proteome</keyword>
<dbReference type="CTD" id="32202"/>
<proteinExistence type="predicted"/>
<feature type="compositionally biased region" description="Pro residues" evidence="6">
    <location>
        <begin position="533"/>
        <end position="543"/>
    </location>
</feature>
<feature type="region of interest" description="Disordered" evidence="6">
    <location>
        <begin position="1208"/>
        <end position="1274"/>
    </location>
</feature>
<feature type="compositionally biased region" description="Low complexity" evidence="6">
    <location>
        <begin position="520"/>
        <end position="532"/>
    </location>
</feature>
<comment type="function">
    <text evidence="3">May function as an adapter protein.</text>
</comment>
<keyword evidence="1" id="KW-0597">Phosphoprotein</keyword>
<reference evidence="9" key="1">
    <citation type="submission" date="2025-08" db="UniProtKB">
        <authorList>
            <consortium name="RefSeq"/>
        </authorList>
    </citation>
    <scope>IDENTIFICATION</scope>
</reference>
<evidence type="ECO:0000256" key="3">
    <source>
        <dbReference type="ARBA" id="ARBA00057390"/>
    </source>
</evidence>
<feature type="region of interest" description="Disordered" evidence="6">
    <location>
        <begin position="908"/>
        <end position="943"/>
    </location>
</feature>
<feature type="compositionally biased region" description="Low complexity" evidence="6">
    <location>
        <begin position="964"/>
        <end position="995"/>
    </location>
</feature>
<dbReference type="InterPro" id="IPR036860">
    <property type="entry name" value="SH2_dom_sf"/>
</dbReference>
<dbReference type="Pfam" id="PF00017">
    <property type="entry name" value="SH2"/>
    <property type="match status" value="1"/>
</dbReference>
<evidence type="ECO:0000256" key="5">
    <source>
        <dbReference type="PROSITE-ProRule" id="PRU00191"/>
    </source>
</evidence>
<feature type="domain" description="SH2" evidence="7">
    <location>
        <begin position="1305"/>
        <end position="1401"/>
    </location>
</feature>
<feature type="region of interest" description="Disordered" evidence="6">
    <location>
        <begin position="1042"/>
        <end position="1103"/>
    </location>
</feature>
<dbReference type="RefSeq" id="XP_011645718.2">
    <property type="nucleotide sequence ID" value="XM_011647416.2"/>
</dbReference>
<dbReference type="PRINTS" id="PR00401">
    <property type="entry name" value="SH2DOMAIN"/>
</dbReference>
<evidence type="ECO:0000256" key="6">
    <source>
        <dbReference type="SAM" id="MobiDB-lite"/>
    </source>
</evidence>
<evidence type="ECO:0000259" key="7">
    <source>
        <dbReference type="PROSITE" id="PS50001"/>
    </source>
</evidence>
<dbReference type="PANTHER" id="PTHR15127:SF32">
    <property type="entry name" value="HEAVYWEIGHT, ISOFORM A"/>
    <property type="match status" value="1"/>
</dbReference>
<feature type="region of interest" description="Disordered" evidence="6">
    <location>
        <begin position="603"/>
        <end position="667"/>
    </location>
</feature>
<dbReference type="SUPFAM" id="SSF55550">
    <property type="entry name" value="SH2 domain"/>
    <property type="match status" value="1"/>
</dbReference>
<keyword evidence="2 5" id="KW-0727">SH2 domain</keyword>
<dbReference type="GeneID" id="105432560"/>
<dbReference type="GO" id="GO:0001784">
    <property type="term" value="F:phosphotyrosine residue binding"/>
    <property type="evidence" value="ECO:0007669"/>
    <property type="project" value="TreeGrafter"/>
</dbReference>
<feature type="compositionally biased region" description="Low complexity" evidence="6">
    <location>
        <begin position="759"/>
        <end position="778"/>
    </location>
</feature>
<dbReference type="Gene3D" id="3.30.505.10">
    <property type="entry name" value="SH2 domain"/>
    <property type="match status" value="1"/>
</dbReference>
<dbReference type="FunFam" id="3.30.505.10:FF:000058">
    <property type="entry name" value="SH2 domain-containing adapter protein D"/>
    <property type="match status" value="1"/>
</dbReference>
<evidence type="ECO:0000256" key="2">
    <source>
        <dbReference type="ARBA" id="ARBA00022999"/>
    </source>
</evidence>
<dbReference type="OrthoDB" id="5914531at2759"/>
<feature type="compositionally biased region" description="Polar residues" evidence="6">
    <location>
        <begin position="703"/>
        <end position="738"/>
    </location>
</feature>
<feature type="compositionally biased region" description="Polar residues" evidence="6">
    <location>
        <begin position="1043"/>
        <end position="1066"/>
    </location>
</feature>
<dbReference type="InterPro" id="IPR051846">
    <property type="entry name" value="SH2_domain_adapters"/>
</dbReference>
<protein>
    <recommendedName>
        <fullName evidence="4">SH2 domain-containing adapter protein D</fullName>
    </recommendedName>
</protein>
<feature type="region of interest" description="Disordered" evidence="6">
    <location>
        <begin position="482"/>
        <end position="559"/>
    </location>
</feature>
<dbReference type="CDD" id="cd09945">
    <property type="entry name" value="SH2_SHB_SHD_SHE_SHF_like"/>
    <property type="match status" value="1"/>
</dbReference>
<feature type="compositionally biased region" description="Gly residues" evidence="6">
    <location>
        <begin position="1255"/>
        <end position="1265"/>
    </location>
</feature>
<dbReference type="KEGG" id="pbar:105432560"/>
<evidence type="ECO:0000313" key="8">
    <source>
        <dbReference type="Proteomes" id="UP000504615"/>
    </source>
</evidence>
<feature type="compositionally biased region" description="Acidic residues" evidence="6">
    <location>
        <begin position="636"/>
        <end position="664"/>
    </location>
</feature>
<dbReference type="PANTHER" id="PTHR15127">
    <property type="entry name" value="HEAVYWEIGHT, ISOFORM A"/>
    <property type="match status" value="1"/>
</dbReference>
<feature type="compositionally biased region" description="Low complexity" evidence="6">
    <location>
        <begin position="1069"/>
        <end position="1089"/>
    </location>
</feature>
<evidence type="ECO:0000256" key="4">
    <source>
        <dbReference type="ARBA" id="ARBA00074794"/>
    </source>
</evidence>
<feature type="region of interest" description="Disordered" evidence="6">
    <location>
        <begin position="702"/>
        <end position="825"/>
    </location>
</feature>
<organism evidence="8 9">
    <name type="scientific">Pogonomyrmex barbatus</name>
    <name type="common">red harvester ant</name>
    <dbReference type="NCBI Taxonomy" id="144034"/>
    <lineage>
        <taxon>Eukaryota</taxon>
        <taxon>Metazoa</taxon>
        <taxon>Ecdysozoa</taxon>
        <taxon>Arthropoda</taxon>
        <taxon>Hexapoda</taxon>
        <taxon>Insecta</taxon>
        <taxon>Pterygota</taxon>
        <taxon>Neoptera</taxon>
        <taxon>Endopterygota</taxon>
        <taxon>Hymenoptera</taxon>
        <taxon>Apocrita</taxon>
        <taxon>Aculeata</taxon>
        <taxon>Formicoidea</taxon>
        <taxon>Formicidae</taxon>
        <taxon>Myrmicinae</taxon>
        <taxon>Pogonomyrmex</taxon>
    </lineage>
</organism>
<feature type="compositionally biased region" description="Low complexity" evidence="6">
    <location>
        <begin position="1212"/>
        <end position="1227"/>
    </location>
</feature>
<evidence type="ECO:0000313" key="9">
    <source>
        <dbReference type="RefSeq" id="XP_011645718.2"/>
    </source>
</evidence>
<name>A0A6I9WTG3_9HYME</name>
<feature type="compositionally biased region" description="Polar residues" evidence="6">
    <location>
        <begin position="779"/>
        <end position="796"/>
    </location>
</feature>
<sequence>MERVWRRVQGAGRRGAAARCGCPVQPCQLHVDQRAKRGGGGRKSRGSSGGGPQTIVCGCQVQPCPVHPVLIRVRRTRPATAASAAAVAAAATISCDCPPESQPCPHAQRGSALRRIRRCECADRSCRHTVCGAGTRRRTTAQPSSSPISSTQLQLQQSQQQQPCECADERSNCAHTGGGEAPCECECGEEAKPCPHTVKTRRTRRTCTDCSCSGTQPCGHKPQPEGRIKRVKCRVRRAGCAMARCTAELAMLHLHWELATECAPCRPRALTRRLCRRQQSDNELYRSNSFKFERFERIKDECVTPLRKQVSLCDDYSLPVDFVNKRRPASAAAATSTVQWTLPSPTVENAEVEVVEQYSDPRDSKSKAYVEPGAESSLPTIYSRANRNYCRPYTDPSASGSSCEDDEDGRAVVVRKRKNSVYASSTRAPSVDRETLTSTDGLLVDCVALVHLTDQSPTESAQPVRHPSPYYYGDLFKVPEQLSKSQPGKYRKSVSLDVPGERSRTPGIPKRNSVAGDGGSYSSQPRYYQQPQQPYPPPPPPPHYRSQDLVSPTSGSEHAVPARNEILSSCIITEWDHTLMPPHRLLSHDLPTAVCTCVASPEEEEDELDRRQPQVGRHQVRKLRRTRRIDPQPILVEDEDDVEGEDEGEEEDEEDAEPEEEDEEGMARQRHLYETAFDCKVNRSDDDLDDLDRVTNHAVLHSQIRSSGTAPMSRTSSSTDTLKQQHQQSLPYAGQSQSSKDHRRKVVLLRPKPIPSRLQQQQQQQQQQQHQQQQQSQQPDNISTLSQDIESLQINSSDEKTGSPRLPARDYTPSPPSTAPLPAKFHGNRDHLLLNIRSAPNLPSQQDHPRLKDMRLPVKSLRAKDSPQSSEGSILEIKSRPKTFVQENIDSSQGRRFDKELILEFKDRPREERQRPRSLIRESRPIMEFKGRPHEAESDLARPRRDAGLLEFKLRTSRRRAGYSSTESMATSSSGGSMESIRSSTSEGNRSTSSSDSRHSTRSLSSHSSDSGGTNCYHHHQQSSLPGFLNHHATKLHILSPISDKSSQEPASETSDNNRNNNSQKASPEENVTVENNTIGNNTNTNTVTSPMDTSFKKRRTPQNKNLINLALQSSSSGDAEIQGSDSGISIESRAGIKCKPFGFHLLKPQLDNINLVDNEPELSDLPFDMPKLRRRRLLMQQDATTSGSATSVDLRDLPFDMPKLRKRLRCTQSTESSASQASSSLSVRDVEPPPLFGGGLARPKMTLNLDAGGNAAGTSGGNPGGQLAPKKPGGLSLGLPLEITTARISADLVDVELPLERQGWYHGSITRIEAEGLLRVHQEGSYLVRNSESTKQDYSLSLKSARGFMHMRIQKNEELNAYILGQFSKPFDNIPEMVRHFSVNRLPIRGAEHMCLLHPVIVQLL</sequence>
<dbReference type="PROSITE" id="PS50001">
    <property type="entry name" value="SH2"/>
    <property type="match status" value="1"/>
</dbReference>
<feature type="region of interest" description="Disordered" evidence="6">
    <location>
        <begin position="958"/>
        <end position="1023"/>
    </location>
</feature>
<evidence type="ECO:0000256" key="1">
    <source>
        <dbReference type="ARBA" id="ARBA00022553"/>
    </source>
</evidence>
<dbReference type="InterPro" id="IPR000980">
    <property type="entry name" value="SH2"/>
</dbReference>
<feature type="compositionally biased region" description="Basic residues" evidence="6">
    <location>
        <begin position="618"/>
        <end position="627"/>
    </location>
</feature>
<gene>
    <name evidence="9" type="primary">LOC105432560</name>
</gene>